<sequence length="58" mass="6905">MEAKKFSRSTKINVATHISVANIYVRRYNFSIGLVILYFSNRRYIVQRLMPKRRAVLD</sequence>
<dbReference type="AlphaFoldDB" id="A0A0F9GJ29"/>
<feature type="non-terminal residue" evidence="1">
    <location>
        <position position="58"/>
    </location>
</feature>
<organism evidence="1">
    <name type="scientific">marine sediment metagenome</name>
    <dbReference type="NCBI Taxonomy" id="412755"/>
    <lineage>
        <taxon>unclassified sequences</taxon>
        <taxon>metagenomes</taxon>
        <taxon>ecological metagenomes</taxon>
    </lineage>
</organism>
<reference evidence="1" key="1">
    <citation type="journal article" date="2015" name="Nature">
        <title>Complex archaea that bridge the gap between prokaryotes and eukaryotes.</title>
        <authorList>
            <person name="Spang A."/>
            <person name="Saw J.H."/>
            <person name="Jorgensen S.L."/>
            <person name="Zaremba-Niedzwiedzka K."/>
            <person name="Martijn J."/>
            <person name="Lind A.E."/>
            <person name="van Eijk R."/>
            <person name="Schleper C."/>
            <person name="Guy L."/>
            <person name="Ettema T.J."/>
        </authorList>
    </citation>
    <scope>NUCLEOTIDE SEQUENCE</scope>
</reference>
<dbReference type="EMBL" id="LAZR01026205">
    <property type="protein sequence ID" value="KKL69450.1"/>
    <property type="molecule type" value="Genomic_DNA"/>
</dbReference>
<gene>
    <name evidence="1" type="ORF">LCGC14_2114810</name>
</gene>
<comment type="caution">
    <text evidence="1">The sequence shown here is derived from an EMBL/GenBank/DDBJ whole genome shotgun (WGS) entry which is preliminary data.</text>
</comment>
<accession>A0A0F9GJ29</accession>
<protein>
    <submittedName>
        <fullName evidence="1">Uncharacterized protein</fullName>
    </submittedName>
</protein>
<evidence type="ECO:0000313" key="1">
    <source>
        <dbReference type="EMBL" id="KKL69450.1"/>
    </source>
</evidence>
<proteinExistence type="predicted"/>
<name>A0A0F9GJ29_9ZZZZ</name>